<protein>
    <submittedName>
        <fullName evidence="1">Uncharacterized protein</fullName>
    </submittedName>
</protein>
<gene>
    <name evidence="1" type="ORF">LCGC14_2915670</name>
</gene>
<dbReference type="AlphaFoldDB" id="A0A0F8XQD0"/>
<reference evidence="1" key="1">
    <citation type="journal article" date="2015" name="Nature">
        <title>Complex archaea that bridge the gap between prokaryotes and eukaryotes.</title>
        <authorList>
            <person name="Spang A."/>
            <person name="Saw J.H."/>
            <person name="Jorgensen S.L."/>
            <person name="Zaremba-Niedzwiedzka K."/>
            <person name="Martijn J."/>
            <person name="Lind A.E."/>
            <person name="van Eijk R."/>
            <person name="Schleper C."/>
            <person name="Guy L."/>
            <person name="Ettema T.J."/>
        </authorList>
    </citation>
    <scope>NUCLEOTIDE SEQUENCE</scope>
</reference>
<accession>A0A0F8XQD0</accession>
<name>A0A0F8XQD0_9ZZZZ</name>
<evidence type="ECO:0000313" key="1">
    <source>
        <dbReference type="EMBL" id="KKK71262.1"/>
    </source>
</evidence>
<dbReference type="EMBL" id="LAZR01057816">
    <property type="protein sequence ID" value="KKK71262.1"/>
    <property type="molecule type" value="Genomic_DNA"/>
</dbReference>
<proteinExistence type="predicted"/>
<sequence length="65" mass="7178">MEKLMAPWRSDYFEGVGYVESTDPTYNMGFVIAKIGGAHAKAHAELIAAGVNYYLRAAGLLKREK</sequence>
<organism evidence="1">
    <name type="scientific">marine sediment metagenome</name>
    <dbReference type="NCBI Taxonomy" id="412755"/>
    <lineage>
        <taxon>unclassified sequences</taxon>
        <taxon>metagenomes</taxon>
        <taxon>ecological metagenomes</taxon>
    </lineage>
</organism>
<comment type="caution">
    <text evidence="1">The sequence shown here is derived from an EMBL/GenBank/DDBJ whole genome shotgun (WGS) entry which is preliminary data.</text>
</comment>